<dbReference type="Pfam" id="PF01381">
    <property type="entry name" value="HTH_3"/>
    <property type="match status" value="1"/>
</dbReference>
<dbReference type="AlphaFoldDB" id="G2I7H2"/>
<accession>G2I7H2</accession>
<name>G2I7H2_KOMMN</name>
<dbReference type="PROSITE" id="PS50943">
    <property type="entry name" value="HTH_CROC1"/>
    <property type="match status" value="1"/>
</dbReference>
<dbReference type="CDD" id="cd00093">
    <property type="entry name" value="HTH_XRE"/>
    <property type="match status" value="1"/>
</dbReference>
<dbReference type="EMBL" id="AP012159">
    <property type="protein sequence ID" value="BAK84069.1"/>
    <property type="molecule type" value="Genomic_DNA"/>
</dbReference>
<reference evidence="3" key="1">
    <citation type="journal article" date="2011" name="J. Bacteriol.">
        <title>Complete genome sequence of NBRC 3288, a unique cellulose-nonproducing strain of Gluconacetobacter xylinus isolated from vinegar.</title>
        <authorList>
            <person name="Ogino H."/>
            <person name="Azuma Y."/>
            <person name="Hosoyama A."/>
            <person name="Nakazawa H."/>
            <person name="Matsutani M."/>
            <person name="Hasegawa A."/>
            <person name="Otsuyama K."/>
            <person name="Matsushita K."/>
            <person name="Fujita N."/>
            <person name="Shirai M."/>
        </authorList>
    </citation>
    <scope>NUCLEOTIDE SEQUENCE [LARGE SCALE GENOMIC DNA]</scope>
    <source>
        <strain evidence="3">NBRC 3288 / BCRC 11682 / LMG 1693</strain>
    </source>
</reference>
<gene>
    <name evidence="2" type="ordered locus">GLX_16570</name>
</gene>
<feature type="domain" description="HTH cro/C1-type" evidence="1">
    <location>
        <begin position="26"/>
        <end position="79"/>
    </location>
</feature>
<dbReference type="InterPro" id="IPR010982">
    <property type="entry name" value="Lambda_DNA-bd_dom_sf"/>
</dbReference>
<organism evidence="2 3">
    <name type="scientific">Komagataeibacter medellinensis (strain NBRC 3288 / BCRC 11682 / LMG 1693 / Kondo 51)</name>
    <name type="common">Gluconacetobacter medellinensis</name>
    <dbReference type="NCBI Taxonomy" id="634177"/>
    <lineage>
        <taxon>Bacteria</taxon>
        <taxon>Pseudomonadati</taxon>
        <taxon>Pseudomonadota</taxon>
        <taxon>Alphaproteobacteria</taxon>
        <taxon>Acetobacterales</taxon>
        <taxon>Acetobacteraceae</taxon>
        <taxon>Komagataeibacter</taxon>
    </lineage>
</organism>
<dbReference type="SUPFAM" id="SSF47413">
    <property type="entry name" value="lambda repressor-like DNA-binding domains"/>
    <property type="match status" value="1"/>
</dbReference>
<evidence type="ECO:0000259" key="1">
    <source>
        <dbReference type="PROSITE" id="PS50943"/>
    </source>
</evidence>
<protein>
    <recommendedName>
        <fullName evidence="1">HTH cro/C1-type domain-containing protein</fullName>
    </recommendedName>
</protein>
<proteinExistence type="predicted"/>
<dbReference type="GO" id="GO:0003677">
    <property type="term" value="F:DNA binding"/>
    <property type="evidence" value="ECO:0007669"/>
    <property type="project" value="InterPro"/>
</dbReference>
<dbReference type="Gene3D" id="1.10.260.40">
    <property type="entry name" value="lambda repressor-like DNA-binding domains"/>
    <property type="match status" value="1"/>
</dbReference>
<dbReference type="InterPro" id="IPR001387">
    <property type="entry name" value="Cro/C1-type_HTH"/>
</dbReference>
<dbReference type="Proteomes" id="UP000009044">
    <property type="component" value="Chromosome"/>
</dbReference>
<evidence type="ECO:0000313" key="2">
    <source>
        <dbReference type="EMBL" id="BAK84069.1"/>
    </source>
</evidence>
<dbReference type="eggNOG" id="COG1476">
    <property type="taxonomic scope" value="Bacteria"/>
</dbReference>
<sequence length="179" mass="20201">MRRMPIEVKQKVRPLTKGKISPIQSRSARAMLDWNQSRLAEKAGVSRMTVIDFEKEARVPHPNNLLAIQNAFEQAGIEFIDDNGRVPGVRLLRRWMIIQNAPEGFAKVGDPISIFTNEEYVMKLGAQTPQGVAPVNKSPEYGIYVQTYAAPGDNGTIIEVTRRPYSEPRSGHYDYVAFR</sequence>
<dbReference type="HOGENOM" id="CLU_1501612_0_0_5"/>
<dbReference type="KEGG" id="gxy:GLX_16570"/>
<evidence type="ECO:0000313" key="3">
    <source>
        <dbReference type="Proteomes" id="UP000009044"/>
    </source>
</evidence>